<evidence type="ECO:0000256" key="1">
    <source>
        <dbReference type="ARBA" id="ARBA00009269"/>
    </source>
</evidence>
<evidence type="ECO:0000256" key="2">
    <source>
        <dbReference type="ARBA" id="ARBA00022980"/>
    </source>
</evidence>
<comment type="similarity">
    <text evidence="1">Belongs to the eukaryotic ribosomal protein eL33 family.</text>
</comment>
<feature type="compositionally biased region" description="Basic residues" evidence="6">
    <location>
        <begin position="11"/>
        <end position="22"/>
    </location>
</feature>
<dbReference type="HAMAP" id="MF_00573">
    <property type="entry name" value="Ribosomal_eL33"/>
    <property type="match status" value="1"/>
</dbReference>
<evidence type="ECO:0000256" key="5">
    <source>
        <dbReference type="ARBA" id="ARBA00035530"/>
    </source>
</evidence>
<dbReference type="STRING" id="43041.A0A182K1I9"/>
<dbReference type="GO" id="GO:0005840">
    <property type="term" value="C:ribosome"/>
    <property type="evidence" value="ECO:0007669"/>
    <property type="project" value="UniProtKB-KW"/>
</dbReference>
<keyword evidence="2" id="KW-0689">Ribosomal protein</keyword>
<dbReference type="SUPFAM" id="SSF50447">
    <property type="entry name" value="Translation proteins"/>
    <property type="match status" value="1"/>
</dbReference>
<dbReference type="AlphaFoldDB" id="A0A182K1I9"/>
<evidence type="ECO:0000256" key="3">
    <source>
        <dbReference type="ARBA" id="ARBA00023274"/>
    </source>
</evidence>
<evidence type="ECO:0000313" key="8">
    <source>
        <dbReference type="Proteomes" id="UP000075881"/>
    </source>
</evidence>
<keyword evidence="3" id="KW-0687">Ribonucleoprotein</keyword>
<protein>
    <recommendedName>
        <fullName evidence="4">Large ribosomal subunit protein eL33</fullName>
    </recommendedName>
    <alternativeName>
        <fullName evidence="5">60S ribosomal protein L35a</fullName>
    </alternativeName>
</protein>
<dbReference type="InterPro" id="IPR001780">
    <property type="entry name" value="Ribosomal_eL33"/>
</dbReference>
<dbReference type="PROSITE" id="PS01105">
    <property type="entry name" value="RIBOSOMAL_L35AE"/>
    <property type="match status" value="1"/>
</dbReference>
<dbReference type="EnsemblMetazoa" id="ACHR004623-RA">
    <property type="protein sequence ID" value="ACHR004623-PA"/>
    <property type="gene ID" value="ACHR004623"/>
</dbReference>
<feature type="compositionally biased region" description="Low complexity" evidence="6">
    <location>
        <begin position="1"/>
        <end position="10"/>
    </location>
</feature>
<evidence type="ECO:0000256" key="6">
    <source>
        <dbReference type="SAM" id="MobiDB-lite"/>
    </source>
</evidence>
<dbReference type="FunFam" id="2.40.10.190:FF:000001">
    <property type="entry name" value="60S ribosomal protein L35a"/>
    <property type="match status" value="1"/>
</dbReference>
<keyword evidence="8" id="KW-1185">Reference proteome</keyword>
<sequence length="188" mass="20833">MADTAAAAAKKPAKKVAPKKAAAKAEAGAKAGAKAEAANAAPKGDRKSRQTPEAIRARVKRAKELRAAKPSLPRQKKRYGRLWAKAVFTGYKRGLRNQHEKHALLKIDGCRNRKNVLFYIGKRCVYVYRGKSKQNHPGSNKKSTIRAIWGKVTRSHGNSGSVRARFRTNLPGRAMGHRIRIMLYPSRI</sequence>
<dbReference type="Gene3D" id="2.40.10.190">
    <property type="entry name" value="translation elongation factor selb, chain A, domain 4"/>
    <property type="match status" value="1"/>
</dbReference>
<name>A0A182K1I9_9DIPT</name>
<feature type="compositionally biased region" description="Low complexity" evidence="6">
    <location>
        <begin position="24"/>
        <end position="42"/>
    </location>
</feature>
<dbReference type="InterPro" id="IPR038661">
    <property type="entry name" value="Ribosomal_eL33_sf"/>
</dbReference>
<organism evidence="7 8">
    <name type="scientific">Anopheles christyi</name>
    <dbReference type="NCBI Taxonomy" id="43041"/>
    <lineage>
        <taxon>Eukaryota</taxon>
        <taxon>Metazoa</taxon>
        <taxon>Ecdysozoa</taxon>
        <taxon>Arthropoda</taxon>
        <taxon>Hexapoda</taxon>
        <taxon>Insecta</taxon>
        <taxon>Pterygota</taxon>
        <taxon>Neoptera</taxon>
        <taxon>Endopterygota</taxon>
        <taxon>Diptera</taxon>
        <taxon>Nematocera</taxon>
        <taxon>Culicoidea</taxon>
        <taxon>Culicidae</taxon>
        <taxon>Anophelinae</taxon>
        <taxon>Anopheles</taxon>
    </lineage>
</organism>
<evidence type="ECO:0000313" key="7">
    <source>
        <dbReference type="EnsemblMetazoa" id="ACHR004623-PA"/>
    </source>
</evidence>
<reference evidence="8" key="1">
    <citation type="submission" date="2013-03" db="EMBL/GenBank/DDBJ databases">
        <title>The Genome Sequence of Anopheles christyi ACHKN1017.</title>
        <authorList>
            <consortium name="The Broad Institute Genomics Platform"/>
            <person name="Neafsey D.E."/>
            <person name="Besansky N."/>
            <person name="Walker B."/>
            <person name="Young S.K."/>
            <person name="Zeng Q."/>
            <person name="Gargeya S."/>
            <person name="Fitzgerald M."/>
            <person name="Haas B."/>
            <person name="Abouelleil A."/>
            <person name="Allen A.W."/>
            <person name="Alvarado L."/>
            <person name="Arachchi H.M."/>
            <person name="Berlin A.M."/>
            <person name="Chapman S.B."/>
            <person name="Gainer-Dewar J."/>
            <person name="Goldberg J."/>
            <person name="Griggs A."/>
            <person name="Gujja S."/>
            <person name="Hansen M."/>
            <person name="Howarth C."/>
            <person name="Imamovic A."/>
            <person name="Ireland A."/>
            <person name="Larimer J."/>
            <person name="McCowan C."/>
            <person name="Murphy C."/>
            <person name="Pearson M."/>
            <person name="Poon T.W."/>
            <person name="Priest M."/>
            <person name="Roberts A."/>
            <person name="Saif S."/>
            <person name="Shea T."/>
            <person name="Sisk P."/>
            <person name="Sykes S."/>
            <person name="Wortman J."/>
            <person name="Nusbaum C."/>
            <person name="Birren B."/>
        </authorList>
    </citation>
    <scope>NUCLEOTIDE SEQUENCE [LARGE SCALE GENOMIC DNA]</scope>
    <source>
        <strain evidence="8">ACHKN1017</strain>
    </source>
</reference>
<reference evidence="7" key="2">
    <citation type="submission" date="2020-05" db="UniProtKB">
        <authorList>
            <consortium name="EnsemblMetazoa"/>
        </authorList>
    </citation>
    <scope>IDENTIFICATION</scope>
    <source>
        <strain evidence="7">ACHKN1017</strain>
    </source>
</reference>
<dbReference type="GO" id="GO:1990904">
    <property type="term" value="C:ribonucleoprotein complex"/>
    <property type="evidence" value="ECO:0007669"/>
    <property type="project" value="UniProtKB-KW"/>
</dbReference>
<dbReference type="Proteomes" id="UP000075881">
    <property type="component" value="Unassembled WGS sequence"/>
</dbReference>
<dbReference type="InterPro" id="IPR018266">
    <property type="entry name" value="Ribosomal_eL33_CS"/>
</dbReference>
<proteinExistence type="inferred from homology"/>
<dbReference type="GO" id="GO:0003735">
    <property type="term" value="F:structural constituent of ribosome"/>
    <property type="evidence" value="ECO:0007669"/>
    <property type="project" value="InterPro"/>
</dbReference>
<dbReference type="PANTHER" id="PTHR10902">
    <property type="entry name" value="60S RIBOSOMAL PROTEIN L35A"/>
    <property type="match status" value="1"/>
</dbReference>
<dbReference type="GO" id="GO:0006412">
    <property type="term" value="P:translation"/>
    <property type="evidence" value="ECO:0007669"/>
    <property type="project" value="InterPro"/>
</dbReference>
<dbReference type="Pfam" id="PF01247">
    <property type="entry name" value="Ribosomal_L35Ae"/>
    <property type="match status" value="1"/>
</dbReference>
<feature type="region of interest" description="Disordered" evidence="6">
    <location>
        <begin position="1"/>
        <end position="54"/>
    </location>
</feature>
<dbReference type="VEuPathDB" id="VectorBase:ACHR004623"/>
<accession>A0A182K1I9</accession>
<evidence type="ECO:0000256" key="4">
    <source>
        <dbReference type="ARBA" id="ARBA00035228"/>
    </source>
</evidence>
<dbReference type="InterPro" id="IPR009000">
    <property type="entry name" value="Transl_B-barrel_sf"/>
</dbReference>